<dbReference type="EMBL" id="LC556211">
    <property type="protein sequence ID" value="BCG50921.1"/>
    <property type="molecule type" value="Genomic_DNA"/>
</dbReference>
<reference evidence="1" key="1">
    <citation type="submission" date="2020-06" db="EMBL/GenBank/DDBJ databases">
        <title>Persistence of extended-spectrum beta-lactamase plasmids among Enterobacteriaceae in commercial broiler farms.</title>
        <authorList>
            <person name="Yossapol M."/>
            <person name="Asai T."/>
        </authorList>
    </citation>
    <scope>NUCLEOTIDE SEQUENCE</scope>
    <source>
        <strain evidence="1">CC32</strain>
        <plasmid evidence="1">pCC32</plasmid>
    </source>
</reference>
<proteinExistence type="predicted"/>
<name>A0A6J4EM21_ENTCL</name>
<evidence type="ECO:0000313" key="1">
    <source>
        <dbReference type="EMBL" id="BCG50921.1"/>
    </source>
</evidence>
<organism evidence="1">
    <name type="scientific">Enterobacter cloacae</name>
    <dbReference type="NCBI Taxonomy" id="550"/>
    <lineage>
        <taxon>Bacteria</taxon>
        <taxon>Pseudomonadati</taxon>
        <taxon>Pseudomonadota</taxon>
        <taxon>Gammaproteobacteria</taxon>
        <taxon>Enterobacterales</taxon>
        <taxon>Enterobacteriaceae</taxon>
        <taxon>Enterobacter</taxon>
        <taxon>Enterobacter cloacae complex</taxon>
    </lineage>
</organism>
<dbReference type="AlphaFoldDB" id="A0A6J4EM21"/>
<accession>A0A6J4EM21</accession>
<geneLocation type="plasmid" evidence="1">
    <name>pCC32</name>
</geneLocation>
<protein>
    <submittedName>
        <fullName evidence="1">Uncharacterized protein</fullName>
    </submittedName>
</protein>
<keyword evidence="1" id="KW-0614">Plasmid</keyword>
<sequence>MTLNATPTFSACGTVVPLLVTSGSVRALDLLRTELIAEECLWSLTVKIIVSSEKRLKGPDIPA</sequence>